<dbReference type="EMBL" id="REGN01000209">
    <property type="protein sequence ID" value="RNA43588.1"/>
    <property type="molecule type" value="Genomic_DNA"/>
</dbReference>
<comment type="caution">
    <text evidence="1">The sequence shown here is derived from an EMBL/GenBank/DDBJ whole genome shotgun (WGS) entry which is preliminary data.</text>
</comment>
<protein>
    <submittedName>
        <fullName evidence="1">Uncharacterized protein</fullName>
    </submittedName>
</protein>
<reference evidence="1 2" key="1">
    <citation type="journal article" date="2018" name="Sci. Rep.">
        <title>Genomic signatures of local adaptation to the degree of environmental predictability in rotifers.</title>
        <authorList>
            <person name="Franch-Gras L."/>
            <person name="Hahn C."/>
            <person name="Garcia-Roger E.M."/>
            <person name="Carmona M.J."/>
            <person name="Serra M."/>
            <person name="Gomez A."/>
        </authorList>
    </citation>
    <scope>NUCLEOTIDE SEQUENCE [LARGE SCALE GENOMIC DNA]</scope>
    <source>
        <strain evidence="1">HYR1</strain>
    </source>
</reference>
<accession>A0A3M7T6Y4</accession>
<gene>
    <name evidence="1" type="ORF">BpHYR1_049004</name>
</gene>
<evidence type="ECO:0000313" key="2">
    <source>
        <dbReference type="Proteomes" id="UP000276133"/>
    </source>
</evidence>
<organism evidence="1 2">
    <name type="scientific">Brachionus plicatilis</name>
    <name type="common">Marine rotifer</name>
    <name type="synonym">Brachionus muelleri</name>
    <dbReference type="NCBI Taxonomy" id="10195"/>
    <lineage>
        <taxon>Eukaryota</taxon>
        <taxon>Metazoa</taxon>
        <taxon>Spiralia</taxon>
        <taxon>Gnathifera</taxon>
        <taxon>Rotifera</taxon>
        <taxon>Eurotatoria</taxon>
        <taxon>Monogononta</taxon>
        <taxon>Pseudotrocha</taxon>
        <taxon>Ploima</taxon>
        <taxon>Brachionidae</taxon>
        <taxon>Brachionus</taxon>
    </lineage>
</organism>
<evidence type="ECO:0000313" key="1">
    <source>
        <dbReference type="EMBL" id="RNA43588.1"/>
    </source>
</evidence>
<name>A0A3M7T6Y4_BRAPC</name>
<sequence>MSDIFYFFLNSGLSSFQHFHYSDIKLSNLNEHKRKLALSIIVCWDEKWATSYLKLNSLIK</sequence>
<dbReference type="Proteomes" id="UP000276133">
    <property type="component" value="Unassembled WGS sequence"/>
</dbReference>
<keyword evidence="2" id="KW-1185">Reference proteome</keyword>
<proteinExistence type="predicted"/>
<dbReference type="AlphaFoldDB" id="A0A3M7T6Y4"/>